<evidence type="ECO:0000313" key="2">
    <source>
        <dbReference type="Proteomes" id="UP000800035"/>
    </source>
</evidence>
<dbReference type="EMBL" id="ML977002">
    <property type="protein sequence ID" value="KAF1953744.1"/>
    <property type="molecule type" value="Genomic_DNA"/>
</dbReference>
<dbReference type="Proteomes" id="UP000800035">
    <property type="component" value="Unassembled WGS sequence"/>
</dbReference>
<sequence>MSRILPTPRHELDAEQQKVHDHFAAFTSRAYGANGETFTYQDDRGAFIGGFPLYVQHPRIALAHSQLAVAINRIAIPERVRNIVTLAVAGHFQAASEMSSQGKRYVNKGILTAKEAQALMAGNKPDSLAGACSVAYDVTAHLLSTPGPLPDELWDECIEAVGEEAFFGLLHALAFYAWLCVGVNALDVPVPA</sequence>
<dbReference type="InterPro" id="IPR029032">
    <property type="entry name" value="AhpD-like"/>
</dbReference>
<gene>
    <name evidence="1" type="ORF">CC80DRAFT_494330</name>
</gene>
<organism evidence="1 2">
    <name type="scientific">Byssothecium circinans</name>
    <dbReference type="NCBI Taxonomy" id="147558"/>
    <lineage>
        <taxon>Eukaryota</taxon>
        <taxon>Fungi</taxon>
        <taxon>Dikarya</taxon>
        <taxon>Ascomycota</taxon>
        <taxon>Pezizomycotina</taxon>
        <taxon>Dothideomycetes</taxon>
        <taxon>Pleosporomycetidae</taxon>
        <taxon>Pleosporales</taxon>
        <taxon>Massarineae</taxon>
        <taxon>Massarinaceae</taxon>
        <taxon>Byssothecium</taxon>
    </lineage>
</organism>
<keyword evidence="2" id="KW-1185">Reference proteome</keyword>
<accession>A0A6A5TNF9</accession>
<evidence type="ECO:0008006" key="3">
    <source>
        <dbReference type="Google" id="ProtNLM"/>
    </source>
</evidence>
<dbReference type="Gene3D" id="1.20.1290.10">
    <property type="entry name" value="AhpD-like"/>
    <property type="match status" value="1"/>
</dbReference>
<dbReference type="OrthoDB" id="2567457at2759"/>
<dbReference type="AlphaFoldDB" id="A0A6A5TNF9"/>
<reference evidence="1" key="1">
    <citation type="journal article" date="2020" name="Stud. Mycol.">
        <title>101 Dothideomycetes genomes: a test case for predicting lifestyles and emergence of pathogens.</title>
        <authorList>
            <person name="Haridas S."/>
            <person name="Albert R."/>
            <person name="Binder M."/>
            <person name="Bloem J."/>
            <person name="Labutti K."/>
            <person name="Salamov A."/>
            <person name="Andreopoulos B."/>
            <person name="Baker S."/>
            <person name="Barry K."/>
            <person name="Bills G."/>
            <person name="Bluhm B."/>
            <person name="Cannon C."/>
            <person name="Castanera R."/>
            <person name="Culley D."/>
            <person name="Daum C."/>
            <person name="Ezra D."/>
            <person name="Gonzalez J."/>
            <person name="Henrissat B."/>
            <person name="Kuo A."/>
            <person name="Liang C."/>
            <person name="Lipzen A."/>
            <person name="Lutzoni F."/>
            <person name="Magnuson J."/>
            <person name="Mondo S."/>
            <person name="Nolan M."/>
            <person name="Ohm R."/>
            <person name="Pangilinan J."/>
            <person name="Park H.-J."/>
            <person name="Ramirez L."/>
            <person name="Alfaro M."/>
            <person name="Sun H."/>
            <person name="Tritt A."/>
            <person name="Yoshinaga Y."/>
            <person name="Zwiers L.-H."/>
            <person name="Turgeon B."/>
            <person name="Goodwin S."/>
            <person name="Spatafora J."/>
            <person name="Crous P."/>
            <person name="Grigoriev I."/>
        </authorList>
    </citation>
    <scope>NUCLEOTIDE SEQUENCE</scope>
    <source>
        <strain evidence="1">CBS 675.92</strain>
    </source>
</reference>
<dbReference type="SUPFAM" id="SSF69118">
    <property type="entry name" value="AhpD-like"/>
    <property type="match status" value="1"/>
</dbReference>
<proteinExistence type="predicted"/>
<evidence type="ECO:0000313" key="1">
    <source>
        <dbReference type="EMBL" id="KAF1953744.1"/>
    </source>
</evidence>
<name>A0A6A5TNF9_9PLEO</name>
<protein>
    <recommendedName>
        <fullName evidence="3">Carboxymuconolactone decarboxylase-like domain-containing protein</fullName>
    </recommendedName>
</protein>